<evidence type="ECO:0000313" key="1">
    <source>
        <dbReference type="RefSeq" id="XP_059600362.1"/>
    </source>
</evidence>
<dbReference type="AlphaFoldDB" id="A0AAJ8BND3"/>
<gene>
    <name evidence="1" type="ORF">An03g06200</name>
</gene>
<sequence>MGRKRYCDTWTACLVILSQCKISQCLNVPAALRGLEILLSTACIARIGRSRQERRGSRLKDSGFDAEDSLATIDNRTEPCDLMGSNSASYMVYEVHQVYSVHLDTVYFLWAIDWKNTASCPRMSPLRLSNLPSHPQTNMTFSVFGSIVAISRLTNSPSFVANMSRHITSLEIRDCYPSWMVDMQWLFHYIEALYSSKLKALHLTRGYLSRSHERQWTARCVVPRRICHD</sequence>
<proteinExistence type="predicted"/>
<dbReference type="VEuPathDB" id="FungiDB:An03g06200"/>
<accession>A0AAJ8BND3</accession>
<reference evidence="1" key="1">
    <citation type="submission" date="2025-02" db="EMBL/GenBank/DDBJ databases">
        <authorList>
            <consortium name="NCBI Genome Project"/>
        </authorList>
    </citation>
    <scope>NUCLEOTIDE SEQUENCE</scope>
</reference>
<organism evidence="1">
    <name type="scientific">Aspergillus niger</name>
    <dbReference type="NCBI Taxonomy" id="5061"/>
    <lineage>
        <taxon>Eukaryota</taxon>
        <taxon>Fungi</taxon>
        <taxon>Dikarya</taxon>
        <taxon>Ascomycota</taxon>
        <taxon>Pezizomycotina</taxon>
        <taxon>Eurotiomycetes</taxon>
        <taxon>Eurotiomycetidae</taxon>
        <taxon>Eurotiales</taxon>
        <taxon>Aspergillaceae</taxon>
        <taxon>Aspergillus</taxon>
        <taxon>Aspergillus subgen. Circumdati</taxon>
    </lineage>
</organism>
<name>A0AAJ8BND3_ASPNG</name>
<reference evidence="1" key="2">
    <citation type="submission" date="2025-08" db="UniProtKB">
        <authorList>
            <consortium name="RefSeq"/>
        </authorList>
    </citation>
    <scope>IDENTIFICATION</scope>
</reference>
<protein>
    <submittedName>
        <fullName evidence="1">Uncharacterized protein</fullName>
    </submittedName>
</protein>
<dbReference type="GeneID" id="84590767"/>
<dbReference type="RefSeq" id="XP_059600362.1">
    <property type="nucleotide sequence ID" value="XM_059747179.1"/>
</dbReference>
<dbReference type="KEGG" id="ang:An03g06200"/>